<accession>A0ABZ2KLY6</accession>
<organism evidence="1 2">
    <name type="scientific">Pendulispora brunnea</name>
    <dbReference type="NCBI Taxonomy" id="2905690"/>
    <lineage>
        <taxon>Bacteria</taxon>
        <taxon>Pseudomonadati</taxon>
        <taxon>Myxococcota</taxon>
        <taxon>Myxococcia</taxon>
        <taxon>Myxococcales</taxon>
        <taxon>Sorangiineae</taxon>
        <taxon>Pendulisporaceae</taxon>
        <taxon>Pendulispora</taxon>
    </lineage>
</organism>
<reference evidence="1 2" key="1">
    <citation type="submission" date="2021-12" db="EMBL/GenBank/DDBJ databases">
        <title>Discovery of the Pendulisporaceae a myxobacterial family with distinct sporulation behavior and unique specialized metabolism.</title>
        <authorList>
            <person name="Garcia R."/>
            <person name="Popoff A."/>
            <person name="Bader C.D."/>
            <person name="Loehr J."/>
            <person name="Walesch S."/>
            <person name="Walt C."/>
            <person name="Boldt J."/>
            <person name="Bunk B."/>
            <person name="Haeckl F.J.F.P.J."/>
            <person name="Gunesch A.P."/>
            <person name="Birkelbach J."/>
            <person name="Nuebel U."/>
            <person name="Pietschmann T."/>
            <person name="Bach T."/>
            <person name="Mueller R."/>
        </authorList>
    </citation>
    <scope>NUCLEOTIDE SEQUENCE [LARGE SCALE GENOMIC DNA]</scope>
    <source>
        <strain evidence="1 2">MSr12523</strain>
    </source>
</reference>
<keyword evidence="2" id="KW-1185">Reference proteome</keyword>
<dbReference type="SUPFAM" id="SSF56925">
    <property type="entry name" value="OMPA-like"/>
    <property type="match status" value="1"/>
</dbReference>
<dbReference type="InterPro" id="IPR011250">
    <property type="entry name" value="OMP/PagP_B-barrel"/>
</dbReference>
<evidence type="ECO:0000313" key="1">
    <source>
        <dbReference type="EMBL" id="WXA98620.1"/>
    </source>
</evidence>
<dbReference type="Proteomes" id="UP001379533">
    <property type="component" value="Chromosome"/>
</dbReference>
<gene>
    <name evidence="1" type="ORF">LZC95_17525</name>
</gene>
<dbReference type="Gene3D" id="2.40.160.20">
    <property type="match status" value="1"/>
</dbReference>
<name>A0ABZ2KLY6_9BACT</name>
<dbReference type="EMBL" id="CP089982">
    <property type="protein sequence ID" value="WXA98620.1"/>
    <property type="molecule type" value="Genomic_DNA"/>
</dbReference>
<proteinExistence type="predicted"/>
<sequence length="182" mass="19540">MAAASSAYAGEPSPSTKHPISVAVLGGYAINNALDSHTNDSLNLYGVGFGVRAGYTLPMKLYLGAMFQYNLGGTWRYDPNTEYTGRVMTPGAEIGFDIDAGRFTVRPSLGLGAGIARGDLNLNDKGDSFNFAIWPGMQLLWNTTDQIYLGTEIRYTFIFTKDGTGDGNANAFGGYAVVGYRF</sequence>
<evidence type="ECO:0000313" key="2">
    <source>
        <dbReference type="Proteomes" id="UP001379533"/>
    </source>
</evidence>
<protein>
    <submittedName>
        <fullName evidence="1">Porin family protein</fullName>
    </submittedName>
</protein>